<comment type="caution">
    <text evidence="1">The sequence shown here is derived from an EMBL/GenBank/DDBJ whole genome shotgun (WGS) entry which is preliminary data.</text>
</comment>
<accession>A0A934VCW4</accession>
<evidence type="ECO:0000313" key="2">
    <source>
        <dbReference type="Proteomes" id="UP000600139"/>
    </source>
</evidence>
<dbReference type="EMBL" id="JAENIK010000012">
    <property type="protein sequence ID" value="MBK1817401.1"/>
    <property type="molecule type" value="Genomic_DNA"/>
</dbReference>
<protein>
    <submittedName>
        <fullName evidence="1">Uncharacterized protein</fullName>
    </submittedName>
</protein>
<proteinExistence type="predicted"/>
<dbReference type="Proteomes" id="UP000600139">
    <property type="component" value="Unassembled WGS sequence"/>
</dbReference>
<gene>
    <name evidence="1" type="ORF">JIN84_17405</name>
</gene>
<organism evidence="1 2">
    <name type="scientific">Luteolibacter yonseiensis</name>
    <dbReference type="NCBI Taxonomy" id="1144680"/>
    <lineage>
        <taxon>Bacteria</taxon>
        <taxon>Pseudomonadati</taxon>
        <taxon>Verrucomicrobiota</taxon>
        <taxon>Verrucomicrobiia</taxon>
        <taxon>Verrucomicrobiales</taxon>
        <taxon>Verrucomicrobiaceae</taxon>
        <taxon>Luteolibacter</taxon>
    </lineage>
</organism>
<dbReference type="RefSeq" id="WP_200352344.1">
    <property type="nucleotide sequence ID" value="NZ_BAABHZ010000001.1"/>
</dbReference>
<sequence length="82" mass="9247">MKSTLRFTPGGSIDCLYTEAIDLRDLGRLQVVRATDIRFNGSSQEWDVHDADTGGVLFFHASRDECLRWEQTHLQPGNPSPN</sequence>
<keyword evidence="2" id="KW-1185">Reference proteome</keyword>
<dbReference type="AlphaFoldDB" id="A0A934VCW4"/>
<reference evidence="1" key="1">
    <citation type="submission" date="2021-01" db="EMBL/GenBank/DDBJ databases">
        <title>Modified the classification status of verrucomicrobia.</title>
        <authorList>
            <person name="Feng X."/>
        </authorList>
    </citation>
    <scope>NUCLEOTIDE SEQUENCE</scope>
    <source>
        <strain evidence="1">JCM 18052</strain>
    </source>
</reference>
<name>A0A934VCW4_9BACT</name>
<evidence type="ECO:0000313" key="1">
    <source>
        <dbReference type="EMBL" id="MBK1817401.1"/>
    </source>
</evidence>